<keyword evidence="3 5" id="KW-1133">Transmembrane helix</keyword>
<comment type="caution">
    <text evidence="7">The sequence shown here is derived from an EMBL/GenBank/DDBJ whole genome shotgun (WGS) entry which is preliminary data.</text>
</comment>
<feature type="transmembrane region" description="Helical" evidence="5">
    <location>
        <begin position="308"/>
        <end position="328"/>
    </location>
</feature>
<feature type="transmembrane region" description="Helical" evidence="5">
    <location>
        <begin position="273"/>
        <end position="296"/>
    </location>
</feature>
<dbReference type="Pfam" id="PF12698">
    <property type="entry name" value="ABC2_membrane_3"/>
    <property type="match status" value="1"/>
</dbReference>
<feature type="domain" description="ABC-2 type transporter transmembrane" evidence="6">
    <location>
        <begin position="20"/>
        <end position="374"/>
    </location>
</feature>
<evidence type="ECO:0000313" key="8">
    <source>
        <dbReference type="Proteomes" id="UP000237839"/>
    </source>
</evidence>
<evidence type="ECO:0000256" key="2">
    <source>
        <dbReference type="ARBA" id="ARBA00022692"/>
    </source>
</evidence>
<evidence type="ECO:0000313" key="7">
    <source>
        <dbReference type="EMBL" id="PRC93791.1"/>
    </source>
</evidence>
<comment type="subcellular location">
    <subcellularLocation>
        <location evidence="1">Membrane</location>
        <topology evidence="1">Multi-pass membrane protein</topology>
    </subcellularLocation>
</comment>
<name>A0A2S9H1D0_9BURK</name>
<feature type="transmembrane region" description="Helical" evidence="5">
    <location>
        <begin position="232"/>
        <end position="253"/>
    </location>
</feature>
<sequence length="386" mass="42936">MKLMLSIAYKELVDALRDKRTMLMVFMVTIFGMPFMMVMMSEMANRFETQAEKKVIWIAGIKHAPELQNFVERQGYQIKDAPVDYEHQLQTKTLIDPVLVVSDDFQEKLAQGDRPTVFIVMDVANQDSQTGVAPLRRLMQGYSSEQAGLNLAMRGVSPDILNVIDVKERHLSRTADSGAQLKSVMSMMLMFTMISAGLYAAIDTSAGERERGSLEPLMMNPVSSWAFTVGKWIAVGTLTMMVVVFSVLSIFPASLLIRNETIKIMLQFSSAEMLLMILVLLPLGLCLAAVQIAIAINGKSHKEAQARCTILLVAAPLVSMIGMFKQGADPVWYKWVPLLSQNQLMGKILNNEVVSSADMFAPVLTCALITFAALWYTSKKMRSILM</sequence>
<dbReference type="RefSeq" id="WP_105531081.1">
    <property type="nucleotide sequence ID" value="NZ_PUGF01000005.1"/>
</dbReference>
<feature type="transmembrane region" description="Helical" evidence="5">
    <location>
        <begin position="359"/>
        <end position="377"/>
    </location>
</feature>
<evidence type="ECO:0000256" key="4">
    <source>
        <dbReference type="ARBA" id="ARBA00023136"/>
    </source>
</evidence>
<dbReference type="PANTHER" id="PTHR43471:SF3">
    <property type="entry name" value="ABC TRANSPORTER PERMEASE PROTEIN NATB"/>
    <property type="match status" value="1"/>
</dbReference>
<dbReference type="GO" id="GO:0140359">
    <property type="term" value="F:ABC-type transporter activity"/>
    <property type="evidence" value="ECO:0007669"/>
    <property type="project" value="InterPro"/>
</dbReference>
<dbReference type="GO" id="GO:0016020">
    <property type="term" value="C:membrane"/>
    <property type="evidence" value="ECO:0007669"/>
    <property type="project" value="UniProtKB-SubCell"/>
</dbReference>
<keyword evidence="8" id="KW-1185">Reference proteome</keyword>
<keyword evidence="4 5" id="KW-0472">Membrane</keyword>
<evidence type="ECO:0000256" key="5">
    <source>
        <dbReference type="SAM" id="Phobius"/>
    </source>
</evidence>
<organism evidence="7 8">
    <name type="scientific">Solimicrobium silvestre</name>
    <dbReference type="NCBI Taxonomy" id="2099400"/>
    <lineage>
        <taxon>Bacteria</taxon>
        <taxon>Pseudomonadati</taxon>
        <taxon>Pseudomonadota</taxon>
        <taxon>Betaproteobacteria</taxon>
        <taxon>Burkholderiales</taxon>
        <taxon>Oxalobacteraceae</taxon>
        <taxon>Solimicrobium</taxon>
    </lineage>
</organism>
<dbReference type="Proteomes" id="UP000237839">
    <property type="component" value="Unassembled WGS sequence"/>
</dbReference>
<evidence type="ECO:0000259" key="6">
    <source>
        <dbReference type="Pfam" id="PF12698"/>
    </source>
</evidence>
<evidence type="ECO:0000256" key="3">
    <source>
        <dbReference type="ARBA" id="ARBA00022989"/>
    </source>
</evidence>
<dbReference type="PANTHER" id="PTHR43471">
    <property type="entry name" value="ABC TRANSPORTER PERMEASE"/>
    <property type="match status" value="1"/>
</dbReference>
<reference evidence="7 8" key="1">
    <citation type="submission" date="2018-02" db="EMBL/GenBank/DDBJ databases">
        <title>Solimicrobium silvestre gen. nov., sp. nov., isolated from alpine forest soil.</title>
        <authorList>
            <person name="Margesin R."/>
            <person name="Albuquerque L."/>
            <person name="Zhang D.-C."/>
            <person name="Froufe H.J.C."/>
            <person name="Severino R."/>
            <person name="Roxo I."/>
            <person name="Egas C."/>
            <person name="Da Costa M.S."/>
        </authorList>
    </citation>
    <scope>NUCLEOTIDE SEQUENCE [LARGE SCALE GENOMIC DNA]</scope>
    <source>
        <strain evidence="7 8">S20-91</strain>
    </source>
</reference>
<evidence type="ECO:0000256" key="1">
    <source>
        <dbReference type="ARBA" id="ARBA00004141"/>
    </source>
</evidence>
<protein>
    <submittedName>
        <fullName evidence="7">ABC-2 family transporter protein</fullName>
    </submittedName>
</protein>
<feature type="transmembrane region" description="Helical" evidence="5">
    <location>
        <begin position="184"/>
        <end position="202"/>
    </location>
</feature>
<accession>A0A2S9H1D0</accession>
<proteinExistence type="predicted"/>
<dbReference type="InterPro" id="IPR013525">
    <property type="entry name" value="ABC2_TM"/>
</dbReference>
<keyword evidence="2 5" id="KW-0812">Transmembrane</keyword>
<dbReference type="OrthoDB" id="5486437at2"/>
<dbReference type="AlphaFoldDB" id="A0A2S9H1D0"/>
<dbReference type="EMBL" id="PUGF01000005">
    <property type="protein sequence ID" value="PRC93791.1"/>
    <property type="molecule type" value="Genomic_DNA"/>
</dbReference>
<feature type="transmembrane region" description="Helical" evidence="5">
    <location>
        <begin position="21"/>
        <end position="40"/>
    </location>
</feature>
<gene>
    <name evidence="7" type="ORF">S2091_1400</name>
</gene>